<dbReference type="EMBL" id="JAEHOC010000018">
    <property type="protein sequence ID" value="KAG2433720.1"/>
    <property type="molecule type" value="Genomic_DNA"/>
</dbReference>
<protein>
    <submittedName>
        <fullName evidence="1">Uncharacterized protein</fullName>
    </submittedName>
</protein>
<name>A0A835VZK3_CHLIN</name>
<comment type="caution">
    <text evidence="1">The sequence shown here is derived from an EMBL/GenBank/DDBJ whole genome shotgun (WGS) entry which is preliminary data.</text>
</comment>
<proteinExistence type="predicted"/>
<reference evidence="1" key="1">
    <citation type="journal article" date="2020" name="bioRxiv">
        <title>Comparative genomics of Chlamydomonas.</title>
        <authorList>
            <person name="Craig R.J."/>
            <person name="Hasan A.R."/>
            <person name="Ness R.W."/>
            <person name="Keightley P.D."/>
        </authorList>
    </citation>
    <scope>NUCLEOTIDE SEQUENCE</scope>
    <source>
        <strain evidence="1">SAG 7.73</strain>
    </source>
</reference>
<keyword evidence="2" id="KW-1185">Reference proteome</keyword>
<dbReference type="AlphaFoldDB" id="A0A835VZK3"/>
<organism evidence="1 2">
    <name type="scientific">Chlamydomonas incerta</name>
    <dbReference type="NCBI Taxonomy" id="51695"/>
    <lineage>
        <taxon>Eukaryota</taxon>
        <taxon>Viridiplantae</taxon>
        <taxon>Chlorophyta</taxon>
        <taxon>core chlorophytes</taxon>
        <taxon>Chlorophyceae</taxon>
        <taxon>CS clade</taxon>
        <taxon>Chlamydomonadales</taxon>
        <taxon>Chlamydomonadaceae</taxon>
        <taxon>Chlamydomonas</taxon>
    </lineage>
</organism>
<evidence type="ECO:0000313" key="1">
    <source>
        <dbReference type="EMBL" id="KAG2433720.1"/>
    </source>
</evidence>
<dbReference type="OrthoDB" id="444492at2759"/>
<gene>
    <name evidence="1" type="ORF">HXX76_008087</name>
</gene>
<evidence type="ECO:0000313" key="2">
    <source>
        <dbReference type="Proteomes" id="UP000650467"/>
    </source>
</evidence>
<dbReference type="Proteomes" id="UP000650467">
    <property type="component" value="Unassembled WGS sequence"/>
</dbReference>
<accession>A0A835VZK3</accession>
<sequence>MFTLLCAEAEATAVGIAAWWRCAGGASRTRISTSRTIPRSHSLGKKGMQFPDAPERLERIYLKIDSALREAAEQGKK</sequence>